<reference evidence="11 12" key="1">
    <citation type="submission" date="2020-08" db="EMBL/GenBank/DDBJ databases">
        <title>Genomic Encyclopedia of Type Strains, Phase IV (KMG-V): Genome sequencing to study the core and pangenomes of soil and plant-associated prokaryotes.</title>
        <authorList>
            <person name="Whitman W."/>
        </authorList>
    </citation>
    <scope>NUCLEOTIDE SEQUENCE [LARGE SCALE GENOMIC DNA]</scope>
    <source>
        <strain evidence="11 12">S3M1</strain>
    </source>
</reference>
<dbReference type="GO" id="GO:0046983">
    <property type="term" value="F:protein dimerization activity"/>
    <property type="evidence" value="ECO:0007669"/>
    <property type="project" value="InterPro"/>
</dbReference>
<evidence type="ECO:0000256" key="8">
    <source>
        <dbReference type="ARBA" id="ARBA00023012"/>
    </source>
</evidence>
<keyword evidence="4" id="KW-0808">Transferase</keyword>
<keyword evidence="9" id="KW-0812">Transmembrane</keyword>
<name>A0A7W8ZQM5_9SPHI</name>
<dbReference type="GO" id="GO:0005524">
    <property type="term" value="F:ATP binding"/>
    <property type="evidence" value="ECO:0007669"/>
    <property type="project" value="UniProtKB-KW"/>
</dbReference>
<keyword evidence="6 11" id="KW-0418">Kinase</keyword>
<dbReference type="InterPro" id="IPR003594">
    <property type="entry name" value="HATPase_dom"/>
</dbReference>
<keyword evidence="5" id="KW-0547">Nucleotide-binding</keyword>
<keyword evidence="8" id="KW-0902">Two-component regulatory system</keyword>
<keyword evidence="3" id="KW-0597">Phosphoprotein</keyword>
<dbReference type="InterPro" id="IPR011712">
    <property type="entry name" value="Sig_transdc_His_kin_sub3_dim/P"/>
</dbReference>
<dbReference type="Proteomes" id="UP000537204">
    <property type="component" value="Unassembled WGS sequence"/>
</dbReference>
<dbReference type="PANTHER" id="PTHR24421">
    <property type="entry name" value="NITRATE/NITRITE SENSOR PROTEIN NARX-RELATED"/>
    <property type="match status" value="1"/>
</dbReference>
<dbReference type="Pfam" id="PF02518">
    <property type="entry name" value="HATPase_c"/>
    <property type="match status" value="1"/>
</dbReference>
<dbReference type="Pfam" id="PF07730">
    <property type="entry name" value="HisKA_3"/>
    <property type="match status" value="1"/>
</dbReference>
<dbReference type="GO" id="GO:0016020">
    <property type="term" value="C:membrane"/>
    <property type="evidence" value="ECO:0007669"/>
    <property type="project" value="InterPro"/>
</dbReference>
<keyword evidence="9" id="KW-0472">Membrane</keyword>
<dbReference type="AlphaFoldDB" id="A0A7W8ZQM5"/>
<evidence type="ECO:0000256" key="2">
    <source>
        <dbReference type="ARBA" id="ARBA00012438"/>
    </source>
</evidence>
<dbReference type="Gene3D" id="3.30.565.10">
    <property type="entry name" value="Histidine kinase-like ATPase, C-terminal domain"/>
    <property type="match status" value="1"/>
</dbReference>
<evidence type="ECO:0000256" key="1">
    <source>
        <dbReference type="ARBA" id="ARBA00000085"/>
    </source>
</evidence>
<evidence type="ECO:0000256" key="5">
    <source>
        <dbReference type="ARBA" id="ARBA00022741"/>
    </source>
</evidence>
<sequence>MNLVNIDIRLFVVVSIAAMLLLFISFLLIFIFTQRKKLHYQNSIQSLNEHQKNQLIEAAIKSEETERHRIADELHDEVGAILASSKLHFHSIKLGAGEYNESIYNKARELLDEGIKKVRNISHSLHSAILQEFGLNEAISHFASKIAHESLVEVTTTMDPKYHCPMENDISIYRIIQELLHNILTHAKATKIHIISEYTSQKYLLKISHNGDGLTQQRFEELRFKRNGLGLKNIQNRVIFIKGELLFSQQGPDYHIDIQVPINQIKNE</sequence>
<evidence type="ECO:0000313" key="12">
    <source>
        <dbReference type="Proteomes" id="UP000537204"/>
    </source>
</evidence>
<protein>
    <recommendedName>
        <fullName evidence="2">histidine kinase</fullName>
        <ecNumber evidence="2">2.7.13.3</ecNumber>
    </recommendedName>
</protein>
<dbReference type="InterPro" id="IPR005467">
    <property type="entry name" value="His_kinase_dom"/>
</dbReference>
<evidence type="ECO:0000256" key="7">
    <source>
        <dbReference type="ARBA" id="ARBA00022840"/>
    </source>
</evidence>
<proteinExistence type="predicted"/>
<dbReference type="EC" id="2.7.13.3" evidence="2"/>
<comment type="catalytic activity">
    <reaction evidence="1">
        <text>ATP + protein L-histidine = ADP + protein N-phospho-L-histidine.</text>
        <dbReference type="EC" id="2.7.13.3"/>
    </reaction>
</comment>
<evidence type="ECO:0000256" key="3">
    <source>
        <dbReference type="ARBA" id="ARBA00022553"/>
    </source>
</evidence>
<dbReference type="GO" id="GO:0000155">
    <property type="term" value="F:phosphorelay sensor kinase activity"/>
    <property type="evidence" value="ECO:0007669"/>
    <property type="project" value="InterPro"/>
</dbReference>
<dbReference type="RefSeq" id="WP_183884028.1">
    <property type="nucleotide sequence ID" value="NZ_JACHCE010000007.1"/>
</dbReference>
<dbReference type="EMBL" id="JACHCE010000007">
    <property type="protein sequence ID" value="MBB5638195.1"/>
    <property type="molecule type" value="Genomic_DNA"/>
</dbReference>
<evidence type="ECO:0000256" key="6">
    <source>
        <dbReference type="ARBA" id="ARBA00022777"/>
    </source>
</evidence>
<comment type="caution">
    <text evidence="11">The sequence shown here is derived from an EMBL/GenBank/DDBJ whole genome shotgun (WGS) entry which is preliminary data.</text>
</comment>
<evidence type="ECO:0000313" key="11">
    <source>
        <dbReference type="EMBL" id="MBB5638195.1"/>
    </source>
</evidence>
<evidence type="ECO:0000256" key="9">
    <source>
        <dbReference type="SAM" id="Phobius"/>
    </source>
</evidence>
<dbReference type="PROSITE" id="PS50109">
    <property type="entry name" value="HIS_KIN"/>
    <property type="match status" value="1"/>
</dbReference>
<dbReference type="PANTHER" id="PTHR24421:SF10">
    <property type="entry name" value="NITRATE_NITRITE SENSOR PROTEIN NARQ"/>
    <property type="match status" value="1"/>
</dbReference>
<organism evidence="11 12">
    <name type="scientific">Pedobacter cryoconitis</name>
    <dbReference type="NCBI Taxonomy" id="188932"/>
    <lineage>
        <taxon>Bacteria</taxon>
        <taxon>Pseudomonadati</taxon>
        <taxon>Bacteroidota</taxon>
        <taxon>Sphingobacteriia</taxon>
        <taxon>Sphingobacteriales</taxon>
        <taxon>Sphingobacteriaceae</taxon>
        <taxon>Pedobacter</taxon>
    </lineage>
</organism>
<dbReference type="Gene3D" id="1.20.5.1930">
    <property type="match status" value="1"/>
</dbReference>
<evidence type="ECO:0000259" key="10">
    <source>
        <dbReference type="PROSITE" id="PS50109"/>
    </source>
</evidence>
<feature type="transmembrane region" description="Helical" evidence="9">
    <location>
        <begin position="12"/>
        <end position="32"/>
    </location>
</feature>
<dbReference type="InterPro" id="IPR050482">
    <property type="entry name" value="Sensor_HK_TwoCompSys"/>
</dbReference>
<dbReference type="CDD" id="cd16917">
    <property type="entry name" value="HATPase_UhpB-NarQ-NarX-like"/>
    <property type="match status" value="1"/>
</dbReference>
<dbReference type="InterPro" id="IPR036890">
    <property type="entry name" value="HATPase_C_sf"/>
</dbReference>
<evidence type="ECO:0000256" key="4">
    <source>
        <dbReference type="ARBA" id="ARBA00022679"/>
    </source>
</evidence>
<accession>A0A7W8ZQM5</accession>
<dbReference type="SUPFAM" id="SSF55874">
    <property type="entry name" value="ATPase domain of HSP90 chaperone/DNA topoisomerase II/histidine kinase"/>
    <property type="match status" value="1"/>
</dbReference>
<gene>
    <name evidence="11" type="ORF">HDE68_004121</name>
</gene>
<keyword evidence="7" id="KW-0067">ATP-binding</keyword>
<keyword evidence="9" id="KW-1133">Transmembrane helix</keyword>
<feature type="domain" description="Histidine kinase" evidence="10">
    <location>
        <begin position="69"/>
        <end position="264"/>
    </location>
</feature>